<organism evidence="4">
    <name type="scientific">Davidia involucrata</name>
    <name type="common">Dove tree</name>
    <dbReference type="NCBI Taxonomy" id="16924"/>
    <lineage>
        <taxon>Eukaryota</taxon>
        <taxon>Viridiplantae</taxon>
        <taxon>Streptophyta</taxon>
        <taxon>Embryophyta</taxon>
        <taxon>Tracheophyta</taxon>
        <taxon>Spermatophyta</taxon>
        <taxon>Magnoliopsida</taxon>
        <taxon>eudicotyledons</taxon>
        <taxon>Gunneridae</taxon>
        <taxon>Pentapetalae</taxon>
        <taxon>asterids</taxon>
        <taxon>Cornales</taxon>
        <taxon>Nyssaceae</taxon>
        <taxon>Davidia</taxon>
    </lineage>
</organism>
<sequence>MLQILADSSLLERWESDECVKMHDVVRDMVLRMTSPNGEECTYLVRAGSSNFEEMPEDKEWESTTRISFMYNKLGSLPESPVCPMLLTLPLQGNYELEVIPKSFFNHMPSLGVLDLSRTRIKTLPTSISNLVSLRALLLKGCEFLEALPEELSALKELEVLWVTRTKMACLPSRIWELINLKCGKFSSFYGGGDEKMIINSGRLSQMEELSILEFGSSLLSDGSVDIVTKELGYMTRLSSLGFGFRRVNNLQYFLQNSKPWRDGKLTKFRFSVGEHSWNYSQCLYYDFKGRKRCLRYKARGGDGISSSIIIPDAVKEVLACSDCLVLEGHEKLKNLSDLGARNTFWLKTCCIYECGELETIRSFGYFSEFTSPPAGFTLEFEVHYGDGGNGITKQQLHKSEGIGLIPLLED</sequence>
<dbReference type="EMBL" id="GHES01001560">
    <property type="protein sequence ID" value="MPA32119.1"/>
    <property type="molecule type" value="Transcribed_RNA"/>
</dbReference>
<dbReference type="Gene3D" id="3.80.10.10">
    <property type="entry name" value="Ribonuclease Inhibitor"/>
    <property type="match status" value="1"/>
</dbReference>
<keyword evidence="2" id="KW-0611">Plant defense</keyword>
<dbReference type="InterPro" id="IPR055414">
    <property type="entry name" value="LRR_R13L4/SHOC2-like"/>
</dbReference>
<gene>
    <name evidence="4" type="ORF">Din_001560</name>
</gene>
<dbReference type="InterPro" id="IPR032675">
    <property type="entry name" value="LRR_dom_sf"/>
</dbReference>
<dbReference type="InterPro" id="IPR050905">
    <property type="entry name" value="Plant_NBS-LRR"/>
</dbReference>
<dbReference type="SUPFAM" id="SSF52058">
    <property type="entry name" value="L domain-like"/>
    <property type="match status" value="1"/>
</dbReference>
<accession>A0A5B6YKG0</accession>
<feature type="domain" description="Disease resistance R13L4/SHOC-2-like LRR" evidence="3">
    <location>
        <begin position="110"/>
        <end position="248"/>
    </location>
</feature>
<evidence type="ECO:0000256" key="2">
    <source>
        <dbReference type="ARBA" id="ARBA00022821"/>
    </source>
</evidence>
<evidence type="ECO:0000259" key="3">
    <source>
        <dbReference type="Pfam" id="PF23598"/>
    </source>
</evidence>
<proteinExistence type="predicted"/>
<dbReference type="PANTHER" id="PTHR33463">
    <property type="entry name" value="NB-ARC DOMAIN-CONTAINING PROTEIN-RELATED"/>
    <property type="match status" value="1"/>
</dbReference>
<protein>
    <recommendedName>
        <fullName evidence="3">Disease resistance R13L4/SHOC-2-like LRR domain-containing protein</fullName>
    </recommendedName>
</protein>
<evidence type="ECO:0000313" key="4">
    <source>
        <dbReference type="EMBL" id="MPA32119.1"/>
    </source>
</evidence>
<reference evidence="4" key="1">
    <citation type="submission" date="2019-08" db="EMBL/GenBank/DDBJ databases">
        <title>Reference gene set and small RNA set construction with multiple tissues from Davidia involucrata Baill.</title>
        <authorList>
            <person name="Yang H."/>
            <person name="Zhou C."/>
            <person name="Li G."/>
            <person name="Wang J."/>
            <person name="Gao P."/>
            <person name="Wang M."/>
            <person name="Wang R."/>
            <person name="Zhao Y."/>
        </authorList>
    </citation>
    <scope>NUCLEOTIDE SEQUENCE</scope>
    <source>
        <tissue evidence="4">Mixed with DoveR01_LX</tissue>
    </source>
</reference>
<evidence type="ECO:0000256" key="1">
    <source>
        <dbReference type="ARBA" id="ARBA00022737"/>
    </source>
</evidence>
<dbReference type="AlphaFoldDB" id="A0A5B6YKG0"/>
<name>A0A5B6YKG0_DAVIN</name>
<dbReference type="Pfam" id="PF23598">
    <property type="entry name" value="LRR_14"/>
    <property type="match status" value="1"/>
</dbReference>
<keyword evidence="1" id="KW-0677">Repeat</keyword>
<dbReference type="PANTHER" id="PTHR33463:SF209">
    <property type="entry name" value="DISEASE RESISTANCE PROTEIN RPS2-LIKE"/>
    <property type="match status" value="1"/>
</dbReference>